<protein>
    <recommendedName>
        <fullName evidence="4">Alanine racemase</fullName>
        <ecNumber evidence="4">5.1.1.1</ecNumber>
    </recommendedName>
</protein>
<accession>A0ABS5XSX9</accession>
<dbReference type="InterPro" id="IPR000821">
    <property type="entry name" value="Ala_racemase"/>
</dbReference>
<dbReference type="GO" id="GO:0008784">
    <property type="term" value="F:alanine racemase activity"/>
    <property type="evidence" value="ECO:0007669"/>
    <property type="project" value="UniProtKB-EC"/>
</dbReference>
<evidence type="ECO:0000256" key="4">
    <source>
        <dbReference type="HAMAP-Rule" id="MF_01201"/>
    </source>
</evidence>
<dbReference type="PANTHER" id="PTHR30511:SF0">
    <property type="entry name" value="ALANINE RACEMASE, CATABOLIC-RELATED"/>
    <property type="match status" value="1"/>
</dbReference>
<dbReference type="Proteomes" id="UP000740605">
    <property type="component" value="Unassembled WGS sequence"/>
</dbReference>
<reference evidence="7 8" key="1">
    <citation type="submission" date="2021-03" db="EMBL/GenBank/DDBJ databases">
        <title>Microbacterium pauli sp. nov., isolated from microfiltered milk.</title>
        <authorList>
            <person name="Bellassi P."/>
            <person name="Fontana A."/>
            <person name="Callegari M.L."/>
            <person name="Lorenzo M."/>
            <person name="Cappa F."/>
        </authorList>
    </citation>
    <scope>NUCLEOTIDE SEQUENCE [LARGE SCALE GENOMIC DNA]</scope>
    <source>
        <strain evidence="7 8">DSM 18909</strain>
    </source>
</reference>
<comment type="similarity">
    <text evidence="4">Belongs to the alanine racemase family.</text>
</comment>
<evidence type="ECO:0000256" key="5">
    <source>
        <dbReference type="SAM" id="MobiDB-lite"/>
    </source>
</evidence>
<comment type="caution">
    <text evidence="7">The sequence shown here is derived from an EMBL/GenBank/DDBJ whole genome shotgun (WGS) entry which is preliminary data.</text>
</comment>
<evidence type="ECO:0000256" key="3">
    <source>
        <dbReference type="ARBA" id="ARBA00023235"/>
    </source>
</evidence>
<comment type="pathway">
    <text evidence="4">Amino-acid biosynthesis; D-alanine biosynthesis; D-alanine from L-alanine: step 1/1.</text>
</comment>
<feature type="binding site" evidence="4">
    <location>
        <position position="128"/>
    </location>
    <ligand>
        <name>substrate</name>
    </ligand>
</feature>
<comment type="function">
    <text evidence="4">Catalyzes the interconversion of L-alanine and D-alanine. May also act on other amino acids.</text>
</comment>
<dbReference type="Gene3D" id="3.20.20.10">
    <property type="entry name" value="Alanine racemase"/>
    <property type="match status" value="1"/>
</dbReference>
<feature type="region of interest" description="Disordered" evidence="5">
    <location>
        <begin position="358"/>
        <end position="379"/>
    </location>
</feature>
<dbReference type="PROSITE" id="PS00395">
    <property type="entry name" value="ALANINE_RACEMASE"/>
    <property type="match status" value="1"/>
</dbReference>
<evidence type="ECO:0000256" key="1">
    <source>
        <dbReference type="ARBA" id="ARBA00001933"/>
    </source>
</evidence>
<comment type="cofactor">
    <cofactor evidence="1 4">
        <name>pyridoxal 5'-phosphate</name>
        <dbReference type="ChEBI" id="CHEBI:597326"/>
    </cofactor>
</comment>
<dbReference type="InterPro" id="IPR029066">
    <property type="entry name" value="PLP-binding_barrel"/>
</dbReference>
<keyword evidence="3 4" id="KW-0413">Isomerase</keyword>
<feature type="domain" description="Alanine racemase C-terminal" evidence="6">
    <location>
        <begin position="237"/>
        <end position="364"/>
    </location>
</feature>
<feature type="active site" description="Proton acceptor; specific for L-alanine" evidence="4">
    <location>
        <position position="258"/>
    </location>
</feature>
<dbReference type="SUPFAM" id="SSF51419">
    <property type="entry name" value="PLP-binding barrel"/>
    <property type="match status" value="1"/>
</dbReference>
<dbReference type="HAMAP" id="MF_01201">
    <property type="entry name" value="Ala_racemase"/>
    <property type="match status" value="1"/>
</dbReference>
<dbReference type="SMART" id="SM01005">
    <property type="entry name" value="Ala_racemase_C"/>
    <property type="match status" value="1"/>
</dbReference>
<dbReference type="EMBL" id="JAFLHG010000004">
    <property type="protein sequence ID" value="MBT8797536.1"/>
    <property type="molecule type" value="Genomic_DNA"/>
</dbReference>
<evidence type="ECO:0000313" key="8">
    <source>
        <dbReference type="Proteomes" id="UP000740605"/>
    </source>
</evidence>
<comment type="catalytic activity">
    <reaction evidence="4">
        <text>L-alanine = D-alanine</text>
        <dbReference type="Rhea" id="RHEA:20249"/>
        <dbReference type="ChEBI" id="CHEBI:57416"/>
        <dbReference type="ChEBI" id="CHEBI:57972"/>
        <dbReference type="EC" id="5.1.1.1"/>
    </reaction>
</comment>
<name>A0ABS5XSX9_9MICO</name>
<feature type="binding site" evidence="4">
    <location>
        <position position="306"/>
    </location>
    <ligand>
        <name>substrate</name>
    </ligand>
</feature>
<dbReference type="EC" id="5.1.1.1" evidence="4"/>
<feature type="modified residue" description="N6-(pyridoxal phosphate)lysine" evidence="4">
    <location>
        <position position="31"/>
    </location>
</feature>
<dbReference type="NCBIfam" id="TIGR00492">
    <property type="entry name" value="alr"/>
    <property type="match status" value="1"/>
</dbReference>
<proteinExistence type="inferred from homology"/>
<evidence type="ECO:0000313" key="7">
    <source>
        <dbReference type="EMBL" id="MBT8797536.1"/>
    </source>
</evidence>
<sequence length="379" mass="39038">MREAVIDTMAITENVRHLRRLTDAEVIAVVKADGYGHGAVRSALAALAGGATRLGVADIGEALALRRAGIDAPVLAWLHAPGVSFAEAAVAGIELGISSFEQLLAASDAASGGRPVTVQLKLETGLGRNGLAPADLPRVFAEAARLERIGRLRVIGIFSHLSNTSADEDRAALARFQDALALAARHGLTPSLRHIAASHAAIDLPEARLGCVRIGIAMYGLSPFPDRTSASLGLRPAMSLRAAVAAVRRVPADQGVSYGYTHRTDTETTLALVPLGYADGVPRAASGGAAVRIGGATFPVAGRIAMDQFVVDVGDHPVAVGDEAMLFGDPTLGAPPVEAWADAAGTINYEIVTRIGPRVPRTAGGSSGNESAARGVRTE</sequence>
<dbReference type="Pfam" id="PF00842">
    <property type="entry name" value="Ala_racemase_C"/>
    <property type="match status" value="1"/>
</dbReference>
<evidence type="ECO:0000259" key="6">
    <source>
        <dbReference type="SMART" id="SM01005"/>
    </source>
</evidence>
<gene>
    <name evidence="7" type="primary">alr</name>
    <name evidence="7" type="ORF">J0P97_05570</name>
</gene>
<dbReference type="Gene3D" id="2.40.37.10">
    <property type="entry name" value="Lyase, Ornithine Decarboxylase, Chain A, domain 1"/>
    <property type="match status" value="1"/>
</dbReference>
<dbReference type="PRINTS" id="PR00992">
    <property type="entry name" value="ALARACEMASE"/>
</dbReference>
<dbReference type="InterPro" id="IPR020622">
    <property type="entry name" value="Ala_racemase_pyridoxalP-BS"/>
</dbReference>
<feature type="active site" description="Proton acceptor; specific for D-alanine" evidence="4">
    <location>
        <position position="31"/>
    </location>
</feature>
<dbReference type="InterPro" id="IPR001608">
    <property type="entry name" value="Ala_racemase_N"/>
</dbReference>
<dbReference type="PANTHER" id="PTHR30511">
    <property type="entry name" value="ALANINE RACEMASE"/>
    <property type="match status" value="1"/>
</dbReference>
<dbReference type="InterPro" id="IPR011079">
    <property type="entry name" value="Ala_racemase_C"/>
</dbReference>
<keyword evidence="2 4" id="KW-0663">Pyridoxal phosphate</keyword>
<dbReference type="CDD" id="cd00430">
    <property type="entry name" value="PLPDE_III_AR"/>
    <property type="match status" value="1"/>
</dbReference>
<evidence type="ECO:0000256" key="2">
    <source>
        <dbReference type="ARBA" id="ARBA00022898"/>
    </source>
</evidence>
<organism evidence="7 8">
    <name type="scientific">Microbacterium flavum</name>
    <dbReference type="NCBI Taxonomy" id="415216"/>
    <lineage>
        <taxon>Bacteria</taxon>
        <taxon>Bacillati</taxon>
        <taxon>Actinomycetota</taxon>
        <taxon>Actinomycetes</taxon>
        <taxon>Micrococcales</taxon>
        <taxon>Microbacteriaceae</taxon>
        <taxon>Microbacterium</taxon>
    </lineage>
</organism>
<dbReference type="Pfam" id="PF01168">
    <property type="entry name" value="Ala_racemase_N"/>
    <property type="match status" value="1"/>
</dbReference>
<dbReference type="InterPro" id="IPR009006">
    <property type="entry name" value="Ala_racemase/Decarboxylase_C"/>
</dbReference>
<keyword evidence="8" id="KW-1185">Reference proteome</keyword>
<dbReference type="SUPFAM" id="SSF50621">
    <property type="entry name" value="Alanine racemase C-terminal domain-like"/>
    <property type="match status" value="1"/>
</dbReference>